<organism evidence="1 2">
    <name type="scientific">Chromobacterium haemolyticum</name>
    <dbReference type="NCBI Taxonomy" id="394935"/>
    <lineage>
        <taxon>Bacteria</taxon>
        <taxon>Pseudomonadati</taxon>
        <taxon>Pseudomonadota</taxon>
        <taxon>Betaproteobacteria</taxon>
        <taxon>Neisseriales</taxon>
        <taxon>Chromobacteriaceae</taxon>
        <taxon>Chromobacterium</taxon>
    </lineage>
</organism>
<dbReference type="Proteomes" id="UP000192721">
    <property type="component" value="Unassembled WGS sequence"/>
</dbReference>
<sequence>MSEIKPETIKLSQAIELNGVKVNTLTMRAPTVGDELDARQLAGGDDAKFELHILASLLGGAPDDLRQVLKRDYGKLTKAYLRLSSEE</sequence>
<protein>
    <recommendedName>
        <fullName evidence="3">Phage tail assembly protein</fullName>
    </recommendedName>
</protein>
<proteinExistence type="predicted"/>
<dbReference type="Pfam" id="PF10109">
    <property type="entry name" value="Phage_TAC_7"/>
    <property type="match status" value="1"/>
</dbReference>
<dbReference type="RefSeq" id="WP_081556862.1">
    <property type="nucleotide sequence ID" value="NZ_CP061849.1"/>
</dbReference>
<evidence type="ECO:0008006" key="3">
    <source>
        <dbReference type="Google" id="ProtNLM"/>
    </source>
</evidence>
<accession>A0A1W0CDM4</accession>
<evidence type="ECO:0000313" key="1">
    <source>
        <dbReference type="EMBL" id="OQS32834.1"/>
    </source>
</evidence>
<dbReference type="InterPro" id="IPR019289">
    <property type="entry name" value="Phage_tail_E/E"/>
</dbReference>
<dbReference type="AlphaFoldDB" id="A0A1W0CDM4"/>
<gene>
    <name evidence="1" type="ORF">B0T45_21265</name>
</gene>
<comment type="caution">
    <text evidence="1">The sequence shown here is derived from an EMBL/GenBank/DDBJ whole genome shotgun (WGS) entry which is preliminary data.</text>
</comment>
<evidence type="ECO:0000313" key="2">
    <source>
        <dbReference type="Proteomes" id="UP000192721"/>
    </source>
</evidence>
<name>A0A1W0CDM4_9NEIS</name>
<reference evidence="1 2" key="1">
    <citation type="submission" date="2017-02" db="EMBL/GenBank/DDBJ databases">
        <title>Chromobacterium haemolyticum H5244.</title>
        <authorList>
            <person name="Gulvik C.A."/>
        </authorList>
    </citation>
    <scope>NUCLEOTIDE SEQUENCE [LARGE SCALE GENOMIC DNA]</scope>
    <source>
        <strain evidence="1 2">H5244</strain>
    </source>
</reference>
<dbReference type="EMBL" id="MUKV01000043">
    <property type="protein sequence ID" value="OQS32834.1"/>
    <property type="molecule type" value="Genomic_DNA"/>
</dbReference>